<name>A0A9P5YN06_9AGAR</name>
<evidence type="ECO:0000256" key="1">
    <source>
        <dbReference type="ARBA" id="ARBA00010088"/>
    </source>
</evidence>
<dbReference type="Pfam" id="PF08386">
    <property type="entry name" value="Abhydrolase_4"/>
    <property type="match status" value="1"/>
</dbReference>
<protein>
    <submittedName>
        <fullName evidence="6">Alpha/beta-hydrolase</fullName>
    </submittedName>
</protein>
<dbReference type="Proteomes" id="UP000807469">
    <property type="component" value="Unassembled WGS sequence"/>
</dbReference>
<gene>
    <name evidence="6" type="ORF">BDN70DRAFT_490119</name>
</gene>
<dbReference type="PANTHER" id="PTHR43248">
    <property type="entry name" value="2-SUCCINYL-6-HYDROXY-2,4-CYCLOHEXADIENE-1-CARBOXYLATE SYNTHASE"/>
    <property type="match status" value="1"/>
</dbReference>
<evidence type="ECO:0000313" key="7">
    <source>
        <dbReference type="Proteomes" id="UP000807469"/>
    </source>
</evidence>
<organism evidence="6 7">
    <name type="scientific">Pholiota conissans</name>
    <dbReference type="NCBI Taxonomy" id="109636"/>
    <lineage>
        <taxon>Eukaryota</taxon>
        <taxon>Fungi</taxon>
        <taxon>Dikarya</taxon>
        <taxon>Basidiomycota</taxon>
        <taxon>Agaricomycotina</taxon>
        <taxon>Agaricomycetes</taxon>
        <taxon>Agaricomycetidae</taxon>
        <taxon>Agaricales</taxon>
        <taxon>Agaricineae</taxon>
        <taxon>Strophariaceae</taxon>
        <taxon>Pholiota</taxon>
    </lineage>
</organism>
<accession>A0A9P5YN06</accession>
<dbReference type="OrthoDB" id="425534at2759"/>
<comment type="similarity">
    <text evidence="1">Belongs to the peptidase S33 family.</text>
</comment>
<reference evidence="6" key="1">
    <citation type="submission" date="2020-11" db="EMBL/GenBank/DDBJ databases">
        <authorList>
            <consortium name="DOE Joint Genome Institute"/>
            <person name="Ahrendt S."/>
            <person name="Riley R."/>
            <person name="Andreopoulos W."/>
            <person name="Labutti K."/>
            <person name="Pangilinan J."/>
            <person name="Ruiz-Duenas F.J."/>
            <person name="Barrasa J.M."/>
            <person name="Sanchez-Garcia M."/>
            <person name="Camarero S."/>
            <person name="Miyauchi S."/>
            <person name="Serrano A."/>
            <person name="Linde D."/>
            <person name="Babiker R."/>
            <person name="Drula E."/>
            <person name="Ayuso-Fernandez I."/>
            <person name="Pacheco R."/>
            <person name="Padilla G."/>
            <person name="Ferreira P."/>
            <person name="Barriuso J."/>
            <person name="Kellner H."/>
            <person name="Castanera R."/>
            <person name="Alfaro M."/>
            <person name="Ramirez L."/>
            <person name="Pisabarro A.G."/>
            <person name="Kuo A."/>
            <person name="Tritt A."/>
            <person name="Lipzen A."/>
            <person name="He G."/>
            <person name="Yan M."/>
            <person name="Ng V."/>
            <person name="Cullen D."/>
            <person name="Martin F."/>
            <person name="Rosso M.-N."/>
            <person name="Henrissat B."/>
            <person name="Hibbett D."/>
            <person name="Martinez A.T."/>
            <person name="Grigoriev I.V."/>
        </authorList>
    </citation>
    <scope>NUCLEOTIDE SEQUENCE</scope>
    <source>
        <strain evidence="6">CIRM-BRFM 674</strain>
    </source>
</reference>
<dbReference type="GO" id="GO:0016787">
    <property type="term" value="F:hydrolase activity"/>
    <property type="evidence" value="ECO:0007669"/>
    <property type="project" value="UniProtKB-KW"/>
</dbReference>
<dbReference type="Pfam" id="PF00561">
    <property type="entry name" value="Abhydrolase_1"/>
    <property type="match status" value="1"/>
</dbReference>
<feature type="signal peptide" evidence="3">
    <location>
        <begin position="1"/>
        <end position="20"/>
    </location>
</feature>
<evidence type="ECO:0000259" key="5">
    <source>
        <dbReference type="Pfam" id="PF08386"/>
    </source>
</evidence>
<keyword evidence="2" id="KW-0378">Hydrolase</keyword>
<keyword evidence="7" id="KW-1185">Reference proteome</keyword>
<comment type="caution">
    <text evidence="6">The sequence shown here is derived from an EMBL/GenBank/DDBJ whole genome shotgun (WGS) entry which is preliminary data.</text>
</comment>
<evidence type="ECO:0000313" key="6">
    <source>
        <dbReference type="EMBL" id="KAF9472294.1"/>
    </source>
</evidence>
<dbReference type="AlphaFoldDB" id="A0A9P5YN06"/>
<dbReference type="InterPro" id="IPR029058">
    <property type="entry name" value="AB_hydrolase_fold"/>
</dbReference>
<proteinExistence type="inferred from homology"/>
<dbReference type="Gene3D" id="3.40.50.1820">
    <property type="entry name" value="alpha/beta hydrolase"/>
    <property type="match status" value="1"/>
</dbReference>
<keyword evidence="3" id="KW-0732">Signal</keyword>
<feature type="domain" description="AB hydrolase-1" evidence="4">
    <location>
        <begin position="84"/>
        <end position="242"/>
    </location>
</feature>
<dbReference type="PANTHER" id="PTHR43248:SF25">
    <property type="entry name" value="AB HYDROLASE-1 DOMAIN-CONTAINING PROTEIN-RELATED"/>
    <property type="match status" value="1"/>
</dbReference>
<dbReference type="SUPFAM" id="SSF53474">
    <property type="entry name" value="alpha/beta-Hydrolases"/>
    <property type="match status" value="1"/>
</dbReference>
<dbReference type="EMBL" id="MU155552">
    <property type="protein sequence ID" value="KAF9472294.1"/>
    <property type="molecule type" value="Genomic_DNA"/>
</dbReference>
<evidence type="ECO:0000256" key="2">
    <source>
        <dbReference type="ARBA" id="ARBA00022801"/>
    </source>
</evidence>
<feature type="chain" id="PRO_5040317787" evidence="3">
    <location>
        <begin position="21"/>
        <end position="528"/>
    </location>
</feature>
<dbReference type="InterPro" id="IPR013595">
    <property type="entry name" value="Pept_S33_TAP-like_C"/>
</dbReference>
<evidence type="ECO:0000256" key="3">
    <source>
        <dbReference type="SAM" id="SignalP"/>
    </source>
</evidence>
<evidence type="ECO:0000259" key="4">
    <source>
        <dbReference type="Pfam" id="PF00561"/>
    </source>
</evidence>
<dbReference type="InterPro" id="IPR000073">
    <property type="entry name" value="AB_hydrolase_1"/>
</dbReference>
<dbReference type="InterPro" id="IPR051601">
    <property type="entry name" value="Serine_prot/Carboxylest_S33"/>
</dbReference>
<sequence length="528" mass="56855">MSYQLRLTVFLLSLPLYVWSQSAFNWSSIVPSDSLNWVDCFSPPIQCTRLNVPKNYSNPELGSFVLALSRIPSSLNGTAAYRGPILYNPGGPGGSGVDAIVQIGAELSTIIGPEFDIVSFDPRGVANTTPRIFDSFFLTDAEAAAFDFGPRVTDPTATPDALPGQWAHFQTLGHLAKDRDANGSAILPHVTTDNVARDMLHIVQVYGREKLLYWGISYGTVLGATFAAMFPDKVERLIIDGVVDMEGYYKSDGANELLDTDKELGLFFSECHKAGPDACAFYDTSPEAISINLDKIYAQLRAQPAVAYSPSLSAYGVVDGAALKNALFTSFYFPYDLFSTVAQGLSDLQRGNGSVIFQLSPTPADPVFTAIVCGDGEEVTDDASALMKYRQRISNVSTFSDVLVGMGIRTICSGWRIHTDNFKGPIMGNTSFPLLVIGNTADPVTPLAGAIKAAKAFPGAVVLTQDSLGHTSFATRSNCTLAYVRQYFQNGTLPAPGVVCPVTTPLFPIQAPIKARSLVTKPVNFWGL</sequence>
<feature type="domain" description="Peptidase S33 tripeptidyl aminopeptidase-like C-terminal" evidence="5">
    <location>
        <begin position="411"/>
        <end position="500"/>
    </location>
</feature>